<reference evidence="1" key="1">
    <citation type="submission" date="2021-01" db="EMBL/GenBank/DDBJ databases">
        <authorList>
            <person name="Corre E."/>
            <person name="Pelletier E."/>
            <person name="Niang G."/>
            <person name="Scheremetjew M."/>
            <person name="Finn R."/>
            <person name="Kale V."/>
            <person name="Holt S."/>
            <person name="Cochrane G."/>
            <person name="Meng A."/>
            <person name="Brown T."/>
            <person name="Cohen L."/>
        </authorList>
    </citation>
    <scope>NUCLEOTIDE SEQUENCE</scope>
    <source>
        <strain evidence="1">CCMP2222</strain>
    </source>
</reference>
<accession>A0A7S2D9Z1</accession>
<gene>
    <name evidence="1" type="ORF">AAND1436_LOCUS23870</name>
</gene>
<organism evidence="1">
    <name type="scientific">Alexandrium andersonii</name>
    <dbReference type="NCBI Taxonomy" id="327968"/>
    <lineage>
        <taxon>Eukaryota</taxon>
        <taxon>Sar</taxon>
        <taxon>Alveolata</taxon>
        <taxon>Dinophyceae</taxon>
        <taxon>Gonyaulacales</taxon>
        <taxon>Pyrocystaceae</taxon>
        <taxon>Alexandrium</taxon>
    </lineage>
</organism>
<protein>
    <submittedName>
        <fullName evidence="1">Uncharacterized protein</fullName>
    </submittedName>
</protein>
<dbReference type="EMBL" id="HBGQ01048975">
    <property type="protein sequence ID" value="CAD9448509.1"/>
    <property type="molecule type" value="Transcribed_RNA"/>
</dbReference>
<name>A0A7S2D9Z1_9DINO</name>
<proteinExistence type="predicted"/>
<dbReference type="AlphaFoldDB" id="A0A7S2D9Z1"/>
<evidence type="ECO:0000313" key="1">
    <source>
        <dbReference type="EMBL" id="CAD9448509.1"/>
    </source>
</evidence>
<sequence length="153" mass="16932">MTGQSAPPGEGPPRSVRENLWVKYILIAEAEDGKWATCYYDGGEPYEVTSMCAACGALTMLNEPEKVNGQQYGGFVTPSFAFAESGFEDLLTKNTWACAPKGSKVSWSLRDGQAEHQEIMDHFKEKTQKYTMVTMAMREPGSDKAWGLPDYAK</sequence>